<reference evidence="2" key="1">
    <citation type="submission" date="2021-06" db="EMBL/GenBank/DDBJ databases">
        <authorList>
            <person name="Hodson N. C."/>
            <person name="Mongue J. A."/>
            <person name="Jaron S. K."/>
        </authorList>
    </citation>
    <scope>NUCLEOTIDE SEQUENCE</scope>
</reference>
<evidence type="ECO:0000313" key="3">
    <source>
        <dbReference type="Proteomes" id="UP000708208"/>
    </source>
</evidence>
<evidence type="ECO:0000256" key="1">
    <source>
        <dbReference type="SAM" id="MobiDB-lite"/>
    </source>
</evidence>
<proteinExistence type="predicted"/>
<sequence length="42" mass="4598">EDVGDFLREKGLFPVEGIGKNRSEDQRDHFSISEGCDSTIGG</sequence>
<gene>
    <name evidence="2" type="ORF">AFUS01_LOCUS40381</name>
</gene>
<comment type="caution">
    <text evidence="2">The sequence shown here is derived from an EMBL/GenBank/DDBJ whole genome shotgun (WGS) entry which is preliminary data.</text>
</comment>
<evidence type="ECO:0000313" key="2">
    <source>
        <dbReference type="EMBL" id="CAG7830584.1"/>
    </source>
</evidence>
<feature type="region of interest" description="Disordered" evidence="1">
    <location>
        <begin position="17"/>
        <end position="42"/>
    </location>
</feature>
<feature type="compositionally biased region" description="Basic and acidic residues" evidence="1">
    <location>
        <begin position="19"/>
        <end position="31"/>
    </location>
</feature>
<dbReference type="Proteomes" id="UP000708208">
    <property type="component" value="Unassembled WGS sequence"/>
</dbReference>
<protein>
    <submittedName>
        <fullName evidence="2">Uncharacterized protein</fullName>
    </submittedName>
</protein>
<dbReference type="AlphaFoldDB" id="A0A8J2LE84"/>
<organism evidence="2 3">
    <name type="scientific">Allacma fusca</name>
    <dbReference type="NCBI Taxonomy" id="39272"/>
    <lineage>
        <taxon>Eukaryota</taxon>
        <taxon>Metazoa</taxon>
        <taxon>Ecdysozoa</taxon>
        <taxon>Arthropoda</taxon>
        <taxon>Hexapoda</taxon>
        <taxon>Collembola</taxon>
        <taxon>Symphypleona</taxon>
        <taxon>Sminthuridae</taxon>
        <taxon>Allacma</taxon>
    </lineage>
</organism>
<accession>A0A8J2LE84</accession>
<name>A0A8J2LE84_9HEXA</name>
<feature type="non-terminal residue" evidence="2">
    <location>
        <position position="1"/>
    </location>
</feature>
<keyword evidence="3" id="KW-1185">Reference proteome</keyword>
<dbReference type="EMBL" id="CAJVCH010556664">
    <property type="protein sequence ID" value="CAG7830584.1"/>
    <property type="molecule type" value="Genomic_DNA"/>
</dbReference>